<comment type="caution">
    <text evidence="1">The sequence shown here is derived from an EMBL/GenBank/DDBJ whole genome shotgun (WGS) entry which is preliminary data.</text>
</comment>
<name>A0A8J7IIW5_9RHOB</name>
<dbReference type="RefSeq" id="WP_228848461.1">
    <property type="nucleotide sequence ID" value="NZ_JADCKQ010000005.1"/>
</dbReference>
<accession>A0A8J7IIW5</accession>
<sequence>MDSWREIILAKLGQYAGFDLDVQDTQLTVTCRNSDSFSVSFFVVGGYYQVAFDGWHEDFDDVEDALNCFAFGLSEECRLKVVLRGTTECNWTVESWKGDEWEEDSVTGLIFAPFWRPSTVRYYQNKLEKKL</sequence>
<dbReference type="EMBL" id="JADCKQ010000005">
    <property type="protein sequence ID" value="MBI1493628.1"/>
    <property type="molecule type" value="Genomic_DNA"/>
</dbReference>
<dbReference type="Proteomes" id="UP000640583">
    <property type="component" value="Unassembled WGS sequence"/>
</dbReference>
<protein>
    <submittedName>
        <fullName evidence="1">Uncharacterized protein</fullName>
    </submittedName>
</protein>
<proteinExistence type="predicted"/>
<evidence type="ECO:0000313" key="1">
    <source>
        <dbReference type="EMBL" id="MBI1493628.1"/>
    </source>
</evidence>
<gene>
    <name evidence="1" type="ORF">H1D41_08295</name>
</gene>
<keyword evidence="2" id="KW-1185">Reference proteome</keyword>
<reference evidence="1" key="1">
    <citation type="submission" date="2020-10" db="EMBL/GenBank/DDBJ databases">
        <title>Paenihalocynthiibacter styelae gen. nov., sp. nov., isolated from stalked sea squirt Styela clava.</title>
        <authorList>
            <person name="Kim Y.-O."/>
            <person name="Yoon J.-H."/>
        </authorList>
    </citation>
    <scope>NUCLEOTIDE SEQUENCE</scope>
    <source>
        <strain evidence="1">MYP1-1</strain>
    </source>
</reference>
<organism evidence="1 2">
    <name type="scientific">Halocynthiibacter styelae</name>
    <dbReference type="NCBI Taxonomy" id="2761955"/>
    <lineage>
        <taxon>Bacteria</taxon>
        <taxon>Pseudomonadati</taxon>
        <taxon>Pseudomonadota</taxon>
        <taxon>Alphaproteobacteria</taxon>
        <taxon>Rhodobacterales</taxon>
        <taxon>Paracoccaceae</taxon>
        <taxon>Halocynthiibacter</taxon>
    </lineage>
</organism>
<dbReference type="AlphaFoldDB" id="A0A8J7IIW5"/>
<evidence type="ECO:0000313" key="2">
    <source>
        <dbReference type="Proteomes" id="UP000640583"/>
    </source>
</evidence>